<keyword evidence="3" id="KW-1185">Reference proteome</keyword>
<dbReference type="Proteomes" id="UP001178507">
    <property type="component" value="Unassembled WGS sequence"/>
</dbReference>
<evidence type="ECO:0000256" key="1">
    <source>
        <dbReference type="SAM" id="MobiDB-lite"/>
    </source>
</evidence>
<feature type="compositionally biased region" description="Basic residues" evidence="1">
    <location>
        <begin position="82"/>
        <end position="92"/>
    </location>
</feature>
<organism evidence="2 3">
    <name type="scientific">Effrenium voratum</name>
    <dbReference type="NCBI Taxonomy" id="2562239"/>
    <lineage>
        <taxon>Eukaryota</taxon>
        <taxon>Sar</taxon>
        <taxon>Alveolata</taxon>
        <taxon>Dinophyceae</taxon>
        <taxon>Suessiales</taxon>
        <taxon>Symbiodiniaceae</taxon>
        <taxon>Effrenium</taxon>
    </lineage>
</organism>
<name>A0AA36ND17_9DINO</name>
<dbReference type="EMBL" id="CAUJNA010003279">
    <property type="protein sequence ID" value="CAJ1397793.1"/>
    <property type="molecule type" value="Genomic_DNA"/>
</dbReference>
<dbReference type="AlphaFoldDB" id="A0AA36ND17"/>
<protein>
    <submittedName>
        <fullName evidence="2">Uncharacterized protein</fullName>
    </submittedName>
</protein>
<feature type="region of interest" description="Disordered" evidence="1">
    <location>
        <begin position="82"/>
        <end position="102"/>
    </location>
</feature>
<evidence type="ECO:0000313" key="2">
    <source>
        <dbReference type="EMBL" id="CAJ1397793.1"/>
    </source>
</evidence>
<gene>
    <name evidence="2" type="ORF">EVOR1521_LOCUS21739</name>
</gene>
<sequence>MQLWQSSADFRDARGYQGLRHRSAICVGGKTSPNLHCETFERLDLFLEQHLRVFYVWEHEFVEWQKLAAAGGAPPISRILRRHTKRSSRKKAAAGAKLHGAS</sequence>
<proteinExistence type="predicted"/>
<reference evidence="2" key="1">
    <citation type="submission" date="2023-08" db="EMBL/GenBank/DDBJ databases">
        <authorList>
            <person name="Chen Y."/>
            <person name="Shah S."/>
            <person name="Dougan E. K."/>
            <person name="Thang M."/>
            <person name="Chan C."/>
        </authorList>
    </citation>
    <scope>NUCLEOTIDE SEQUENCE</scope>
</reference>
<feature type="compositionally biased region" description="Low complexity" evidence="1">
    <location>
        <begin position="93"/>
        <end position="102"/>
    </location>
</feature>
<evidence type="ECO:0000313" key="3">
    <source>
        <dbReference type="Proteomes" id="UP001178507"/>
    </source>
</evidence>
<comment type="caution">
    <text evidence="2">The sequence shown here is derived from an EMBL/GenBank/DDBJ whole genome shotgun (WGS) entry which is preliminary data.</text>
</comment>
<accession>A0AA36ND17</accession>